<comment type="catalytic activity">
    <reaction evidence="9">
        <text>L-aspartate(in) + succinate(out) = L-aspartate(out) + succinate(in)</text>
        <dbReference type="Rhea" id="RHEA:29343"/>
        <dbReference type="ChEBI" id="CHEBI:29991"/>
        <dbReference type="ChEBI" id="CHEBI:30031"/>
    </reaction>
    <physiologicalReaction direction="right-to-left" evidence="9">
        <dbReference type="Rhea" id="RHEA:29345"/>
    </physiologicalReaction>
</comment>
<proteinExistence type="inferred from homology"/>
<feature type="transmembrane region" description="Helical" evidence="14">
    <location>
        <begin position="235"/>
        <end position="256"/>
    </location>
</feature>
<evidence type="ECO:0000313" key="15">
    <source>
        <dbReference type="EMBL" id="EFB73076.1"/>
    </source>
</evidence>
<dbReference type="NCBIfam" id="NF006927">
    <property type="entry name" value="PRK09412.1"/>
    <property type="match status" value="1"/>
</dbReference>
<evidence type="ECO:0000256" key="9">
    <source>
        <dbReference type="ARBA" id="ARBA00034237"/>
    </source>
</evidence>
<evidence type="ECO:0000256" key="11">
    <source>
        <dbReference type="ARBA" id="ARBA00034287"/>
    </source>
</evidence>
<evidence type="ECO:0000313" key="16">
    <source>
        <dbReference type="Proteomes" id="UP000005512"/>
    </source>
</evidence>
<keyword evidence="4 13" id="KW-1003">Cell membrane</keyword>
<dbReference type="PANTHER" id="PTHR36106">
    <property type="entry name" value="ANAEROBIC C4-DICARBOXYLATE TRANSPORTER DCUB"/>
    <property type="match status" value="1"/>
</dbReference>
<comment type="catalytic activity">
    <reaction evidence="12">
        <text>fumarate(in) + L-aspartate(out) = fumarate(out) + L-aspartate(in)</text>
        <dbReference type="Rhea" id="RHEA:72459"/>
        <dbReference type="ChEBI" id="CHEBI:29806"/>
        <dbReference type="ChEBI" id="CHEBI:29991"/>
    </reaction>
    <physiologicalReaction direction="left-to-right" evidence="12">
        <dbReference type="Rhea" id="RHEA:72460"/>
    </physiologicalReaction>
</comment>
<protein>
    <recommendedName>
        <fullName evidence="13">C4-dicarboxylate transporter</fullName>
    </recommendedName>
</protein>
<evidence type="ECO:0000256" key="7">
    <source>
        <dbReference type="ARBA" id="ARBA00022989"/>
    </source>
</evidence>
<dbReference type="PANTHER" id="PTHR36106:SF2">
    <property type="entry name" value="C4-DICARBOXYLATE TRANSPORTER DCUA"/>
    <property type="match status" value="1"/>
</dbReference>
<evidence type="ECO:0000256" key="3">
    <source>
        <dbReference type="ARBA" id="ARBA00022448"/>
    </source>
</evidence>
<evidence type="ECO:0000256" key="4">
    <source>
        <dbReference type="ARBA" id="ARBA00022475"/>
    </source>
</evidence>
<dbReference type="Proteomes" id="UP000005512">
    <property type="component" value="Unassembled WGS sequence"/>
</dbReference>
<feature type="transmembrane region" description="Helical" evidence="14">
    <location>
        <begin position="376"/>
        <end position="399"/>
    </location>
</feature>
<evidence type="ECO:0000256" key="13">
    <source>
        <dbReference type="PIRNR" id="PIRNR004539"/>
    </source>
</evidence>
<comment type="catalytic activity">
    <reaction evidence="10">
        <text>(S)-malate(in) + succinate(out) = (S)-malate(out) + succinate(in)</text>
        <dbReference type="Rhea" id="RHEA:29327"/>
        <dbReference type="ChEBI" id="CHEBI:15589"/>
        <dbReference type="ChEBI" id="CHEBI:30031"/>
    </reaction>
    <physiologicalReaction direction="right-to-left" evidence="10">
        <dbReference type="Rhea" id="RHEA:29329"/>
    </physiologicalReaction>
</comment>
<dbReference type="InterPro" id="IPR004668">
    <property type="entry name" value="Anaer_Dcu_memb_transpt"/>
</dbReference>
<feature type="transmembrane region" description="Helical" evidence="14">
    <location>
        <begin position="338"/>
        <end position="356"/>
    </location>
</feature>
<evidence type="ECO:0000256" key="12">
    <source>
        <dbReference type="ARBA" id="ARBA00036117"/>
    </source>
</evidence>
<keyword evidence="5 13" id="KW-0997">Cell inner membrane</keyword>
<dbReference type="eggNOG" id="COG2704">
    <property type="taxonomic scope" value="Bacteria"/>
</dbReference>
<dbReference type="Pfam" id="PF03605">
    <property type="entry name" value="DcuA_DcuB"/>
    <property type="match status" value="1"/>
</dbReference>
<evidence type="ECO:0000256" key="6">
    <source>
        <dbReference type="ARBA" id="ARBA00022692"/>
    </source>
</evidence>
<comment type="similarity">
    <text evidence="2 13">Belongs to the DcuA/DcuB transporter (TC 2.A.13.1) family.</text>
</comment>
<accession>D1P157</accession>
<feature type="transmembrane region" description="Helical" evidence="14">
    <location>
        <begin position="60"/>
        <end position="84"/>
    </location>
</feature>
<dbReference type="NCBIfam" id="NF009136">
    <property type="entry name" value="PRK12489.1"/>
    <property type="match status" value="1"/>
</dbReference>
<gene>
    <name evidence="15" type="ORF">PROVRUST_05875</name>
</gene>
<dbReference type="GO" id="GO:0005886">
    <property type="term" value="C:plasma membrane"/>
    <property type="evidence" value="ECO:0007669"/>
    <property type="project" value="UniProtKB-SubCell"/>
</dbReference>
<comment type="function">
    <text evidence="13">Responsible for the transport of C4-dicarboxylates.</text>
</comment>
<evidence type="ECO:0000256" key="5">
    <source>
        <dbReference type="ARBA" id="ARBA00022519"/>
    </source>
</evidence>
<keyword evidence="8 13" id="KW-0472">Membrane</keyword>
<sequence>MTKYCLLETIMVFLEIIVVLGAIFFGIRMGGIGIGLCGGLGLAILTIGFGLPIGSPPVDVILIIMTVVVAASALQAAGGMDYLVRLAGTFMRKNPKYINIIAPITTWVMTIMAGTGFIVFSMLPVIAEIAKDSGVRPSRTLAGSVVASQIAISGSPISAAMAAMLTIMEGNGVTFITVMSVCLPASFVAAMVAAFIASRQGCELEDDEVYLDRLQKGLIHKYEEKKGESTPKEKFSVILFIIATIGIVILAAFPQLRPGFDIGKPMGTRDIIIICMLSAACLMVVFCKTSPNSIVLASTFRSGMSSLAVILGIVTLGTTFVDAHMVQIKEIAGNVLSSYPILLSLVLFFTCALLYSQGATTPLIIPLAIALDVPTWAILASFVAVTGVFVLPTYPTSLAAMEFDSTGSTRVGKYILNHPFMLPGLGGIIAGVAFGFIIAPMVV</sequence>
<dbReference type="HOGENOM" id="CLU_036056_1_1_6"/>
<comment type="catalytic activity">
    <reaction evidence="11">
        <text>fumarate(in) + succinate(out) = fumarate(out) + succinate(in)</text>
        <dbReference type="Rhea" id="RHEA:29323"/>
        <dbReference type="ChEBI" id="CHEBI:29806"/>
        <dbReference type="ChEBI" id="CHEBI:30031"/>
    </reaction>
    <physiologicalReaction direction="right-to-left" evidence="11">
        <dbReference type="Rhea" id="RHEA:29325"/>
    </physiologicalReaction>
</comment>
<feature type="transmembrane region" description="Helical" evidence="14">
    <location>
        <begin position="146"/>
        <end position="168"/>
    </location>
</feature>
<feature type="transmembrane region" description="Helical" evidence="14">
    <location>
        <begin position="420"/>
        <end position="442"/>
    </location>
</feature>
<feature type="transmembrane region" description="Helical" evidence="14">
    <location>
        <begin position="306"/>
        <end position="326"/>
    </location>
</feature>
<keyword evidence="16" id="KW-1185">Reference proteome</keyword>
<feature type="transmembrane region" description="Helical" evidence="14">
    <location>
        <begin position="34"/>
        <end position="54"/>
    </location>
</feature>
<keyword evidence="7 14" id="KW-1133">Transmembrane helix</keyword>
<reference evidence="15" key="1">
    <citation type="submission" date="2009-12" db="EMBL/GenBank/DDBJ databases">
        <authorList>
            <person name="Weinstock G."/>
            <person name="Sodergren E."/>
            <person name="Clifton S."/>
            <person name="Fulton L."/>
            <person name="Fulton B."/>
            <person name="Courtney L."/>
            <person name="Fronick C."/>
            <person name="Harrison M."/>
            <person name="Strong C."/>
            <person name="Farmer C."/>
            <person name="Delahaunty K."/>
            <person name="Markovic C."/>
            <person name="Hall O."/>
            <person name="Minx P."/>
            <person name="Tomlinson C."/>
            <person name="Mitreva M."/>
            <person name="Nelson J."/>
            <person name="Hou S."/>
            <person name="Wollam A."/>
            <person name="Pepin K.H."/>
            <person name="Johnson M."/>
            <person name="Bhonagiri V."/>
            <person name="Nash W.E."/>
            <person name="Warren W."/>
            <person name="Chinwalla A."/>
            <person name="Mardis E.R."/>
            <person name="Wilson R.K."/>
        </authorList>
    </citation>
    <scope>NUCLEOTIDE SEQUENCE [LARGE SCALE GENOMIC DNA]</scope>
    <source>
        <strain evidence="15">DSM 4541</strain>
    </source>
</reference>
<evidence type="ECO:0000256" key="8">
    <source>
        <dbReference type="ARBA" id="ARBA00023136"/>
    </source>
</evidence>
<comment type="caution">
    <text evidence="15">The sequence shown here is derived from an EMBL/GenBank/DDBJ whole genome shotgun (WGS) entry which is preliminary data.</text>
</comment>
<evidence type="ECO:0000256" key="1">
    <source>
        <dbReference type="ARBA" id="ARBA00004429"/>
    </source>
</evidence>
<comment type="subcellular location">
    <subcellularLocation>
        <location evidence="1 13">Cell inner membrane</location>
        <topology evidence="1 13">Multi-pass membrane protein</topology>
    </subcellularLocation>
</comment>
<dbReference type="AlphaFoldDB" id="D1P157"/>
<feature type="transmembrane region" description="Helical" evidence="14">
    <location>
        <begin position="6"/>
        <end position="27"/>
    </location>
</feature>
<dbReference type="PIRSF" id="PIRSF004539">
    <property type="entry name" value="C4-dicrbxl_trns"/>
    <property type="match status" value="1"/>
</dbReference>
<dbReference type="GO" id="GO:0015556">
    <property type="term" value="F:C4-dicarboxylate transmembrane transporter activity"/>
    <property type="evidence" value="ECO:0007669"/>
    <property type="project" value="InterPro"/>
</dbReference>
<keyword evidence="3 13" id="KW-0813">Transport</keyword>
<feature type="transmembrane region" description="Helical" evidence="14">
    <location>
        <begin position="268"/>
        <end position="286"/>
    </location>
</feature>
<keyword evidence="6 14" id="KW-0812">Transmembrane</keyword>
<dbReference type="STRING" id="500637.PROVRUST_05875"/>
<evidence type="ECO:0000256" key="10">
    <source>
        <dbReference type="ARBA" id="ARBA00034284"/>
    </source>
</evidence>
<name>D1P157_9GAMM</name>
<organism evidence="15 16">
    <name type="scientific">Providencia rustigianii DSM 4541</name>
    <dbReference type="NCBI Taxonomy" id="500637"/>
    <lineage>
        <taxon>Bacteria</taxon>
        <taxon>Pseudomonadati</taxon>
        <taxon>Pseudomonadota</taxon>
        <taxon>Gammaproteobacteria</taxon>
        <taxon>Enterobacterales</taxon>
        <taxon>Morganellaceae</taxon>
        <taxon>Providencia</taxon>
    </lineage>
</organism>
<feature type="transmembrane region" description="Helical" evidence="14">
    <location>
        <begin position="175"/>
        <end position="197"/>
    </location>
</feature>
<evidence type="ECO:0000256" key="14">
    <source>
        <dbReference type="SAM" id="Phobius"/>
    </source>
</evidence>
<dbReference type="EMBL" id="ABXV02000017">
    <property type="protein sequence ID" value="EFB73076.1"/>
    <property type="molecule type" value="Genomic_DNA"/>
</dbReference>
<dbReference type="NCBIfam" id="TIGR00770">
    <property type="entry name" value="Dcu"/>
    <property type="match status" value="1"/>
</dbReference>
<evidence type="ECO:0000256" key="2">
    <source>
        <dbReference type="ARBA" id="ARBA00006413"/>
    </source>
</evidence>
<feature type="transmembrane region" description="Helical" evidence="14">
    <location>
        <begin position="104"/>
        <end position="126"/>
    </location>
</feature>